<dbReference type="InterPro" id="IPR002938">
    <property type="entry name" value="FAD-bd"/>
</dbReference>
<dbReference type="PANTHER" id="PTHR43747">
    <property type="entry name" value="FAD-BINDING PROTEIN"/>
    <property type="match status" value="1"/>
</dbReference>
<reference evidence="3" key="1">
    <citation type="submission" date="2017-05" db="EMBL/GenBank/DDBJ databases">
        <authorList>
            <person name="Barney B.M."/>
        </authorList>
    </citation>
    <scope>NUCLEOTIDE SEQUENCE [LARGE SCALE GENOMIC DNA]</scope>
    <source>
        <strain evidence="3">PSBB022</strain>
    </source>
</reference>
<dbReference type="EMBL" id="NHNI01000001">
    <property type="protein sequence ID" value="OZY87098.1"/>
    <property type="molecule type" value="Genomic_DNA"/>
</dbReference>
<evidence type="ECO:0000259" key="1">
    <source>
        <dbReference type="Pfam" id="PF01494"/>
    </source>
</evidence>
<dbReference type="Gene3D" id="3.50.50.60">
    <property type="entry name" value="FAD/NAD(P)-binding domain"/>
    <property type="match status" value="1"/>
</dbReference>
<organism evidence="2 3">
    <name type="scientific">Cellvibrio mixtus</name>
    <dbReference type="NCBI Taxonomy" id="39650"/>
    <lineage>
        <taxon>Bacteria</taxon>
        <taxon>Pseudomonadati</taxon>
        <taxon>Pseudomonadota</taxon>
        <taxon>Gammaproteobacteria</taxon>
        <taxon>Cellvibrionales</taxon>
        <taxon>Cellvibrionaceae</taxon>
        <taxon>Cellvibrio</taxon>
    </lineage>
</organism>
<evidence type="ECO:0000313" key="2">
    <source>
        <dbReference type="EMBL" id="OZY87098.1"/>
    </source>
</evidence>
<keyword evidence="3" id="KW-1185">Reference proteome</keyword>
<dbReference type="Pfam" id="PF01494">
    <property type="entry name" value="FAD_binding_3"/>
    <property type="match status" value="1"/>
</dbReference>
<dbReference type="SUPFAM" id="SSF51905">
    <property type="entry name" value="FAD/NAD(P)-binding domain"/>
    <property type="match status" value="1"/>
</dbReference>
<dbReference type="InterPro" id="IPR050816">
    <property type="entry name" value="Flavin-dep_Halogenase_NPB"/>
</dbReference>
<gene>
    <name evidence="2" type="ORF">CBP51_08960</name>
</gene>
<sequence>MMTQKLSYWDVIIAGGGLAGLGLAKQLKQANPELTIVVVEKQGFPRPRAIAKVGESTVEIGSHYLSHHLGLMQHLKDNHLKKFGIRIFFGAPADDFAQQDELGASQTFGIPTYQIDRGDIENHLADEVRALGVTLIDQADILQLDTRVETDSAHDKQLVIRTGSGEQTLVGHWLVDTAGRAGLLKNHLNLAAKNEHKSNAIWFRVDRKITLDDWCNSPEWHARCMPEGRRWLSTNHLVGPGYWVWIIPLASGVTSIGIVMDDTAFDAAAISDQTSAMTWLAQHQPRCAAAIGDARFLDFVVLQDYSYDCKQLFSDQRWAVAGEAGVFADPFYSPGSDFIAFANGFIGSLITAERRGQDMRVQAVVYERLLRSIYQNTLSLYTGQYGGFGDRVMMGLKLLWDYSYYWGVLSLLYFRDALCDFEHIRPLAGELHKAQQLNQSIQALFRQRAERRLQLPNRGVFMDQYQIPCLQFFNKVLMEEPKLPLADELARNMAQVEQVAEAVRDMLGENPALEISPCERELLGDYRLKILGNGG</sequence>
<dbReference type="InterPro" id="IPR036188">
    <property type="entry name" value="FAD/NAD-bd_sf"/>
</dbReference>
<protein>
    <recommendedName>
        <fullName evidence="1">FAD-binding domain-containing protein</fullName>
    </recommendedName>
</protein>
<accession>A0A266QB44</accession>
<dbReference type="AlphaFoldDB" id="A0A266QB44"/>
<name>A0A266QB44_9GAMM</name>
<dbReference type="PANTHER" id="PTHR43747:SF1">
    <property type="entry name" value="SLR1998 PROTEIN"/>
    <property type="match status" value="1"/>
</dbReference>
<dbReference type="Proteomes" id="UP000216101">
    <property type="component" value="Unassembled WGS sequence"/>
</dbReference>
<proteinExistence type="predicted"/>
<feature type="domain" description="FAD-binding" evidence="1">
    <location>
        <begin position="10"/>
        <end position="219"/>
    </location>
</feature>
<comment type="caution">
    <text evidence="2">The sequence shown here is derived from an EMBL/GenBank/DDBJ whole genome shotgun (WGS) entry which is preliminary data.</text>
</comment>
<evidence type="ECO:0000313" key="3">
    <source>
        <dbReference type="Proteomes" id="UP000216101"/>
    </source>
</evidence>
<dbReference type="GO" id="GO:0071949">
    <property type="term" value="F:FAD binding"/>
    <property type="evidence" value="ECO:0007669"/>
    <property type="project" value="InterPro"/>
</dbReference>